<dbReference type="AlphaFoldDB" id="K1S2D4"/>
<name>K1S2D4_9ZZZZ</name>
<dbReference type="GO" id="GO:0004519">
    <property type="term" value="F:endonuclease activity"/>
    <property type="evidence" value="ECO:0007669"/>
    <property type="project" value="UniProtKB-KW"/>
</dbReference>
<keyword evidence="4 7" id="KW-0378">Hydrolase</keyword>
<organism evidence="7">
    <name type="scientific">human gut metagenome</name>
    <dbReference type="NCBI Taxonomy" id="408170"/>
    <lineage>
        <taxon>unclassified sequences</taxon>
        <taxon>metagenomes</taxon>
        <taxon>organismal metagenomes</taxon>
    </lineage>
</organism>
<feature type="non-terminal residue" evidence="7">
    <location>
        <position position="1"/>
    </location>
</feature>
<evidence type="ECO:0000256" key="2">
    <source>
        <dbReference type="ARBA" id="ARBA00022723"/>
    </source>
</evidence>
<dbReference type="EC" id="3.1.30.1" evidence="7"/>
<dbReference type="GO" id="GO:0046872">
    <property type="term" value="F:metal ion binding"/>
    <property type="evidence" value="ECO:0007669"/>
    <property type="project" value="UniProtKB-KW"/>
</dbReference>
<dbReference type="InterPro" id="IPR003154">
    <property type="entry name" value="S1/P1nuclease"/>
</dbReference>
<dbReference type="Pfam" id="PF02265">
    <property type="entry name" value="S1-P1_nuclease"/>
    <property type="match status" value="1"/>
</dbReference>
<keyword evidence="1" id="KW-0540">Nuclease</keyword>
<keyword evidence="2" id="KW-0479">Metal-binding</keyword>
<evidence type="ECO:0000256" key="4">
    <source>
        <dbReference type="ARBA" id="ARBA00022801"/>
    </source>
</evidence>
<dbReference type="GO" id="GO:0003676">
    <property type="term" value="F:nucleic acid binding"/>
    <property type="evidence" value="ECO:0007669"/>
    <property type="project" value="InterPro"/>
</dbReference>
<dbReference type="GO" id="GO:0016788">
    <property type="term" value="F:hydrolase activity, acting on ester bonds"/>
    <property type="evidence" value="ECO:0007669"/>
    <property type="project" value="InterPro"/>
</dbReference>
<evidence type="ECO:0000256" key="5">
    <source>
        <dbReference type="ARBA" id="ARBA00023157"/>
    </source>
</evidence>
<evidence type="ECO:0000256" key="3">
    <source>
        <dbReference type="ARBA" id="ARBA00022759"/>
    </source>
</evidence>
<accession>K1S2D4</accession>
<dbReference type="SUPFAM" id="SSF48537">
    <property type="entry name" value="Phospholipase C/P1 nuclease"/>
    <property type="match status" value="1"/>
</dbReference>
<dbReference type="InterPro" id="IPR008947">
    <property type="entry name" value="PLipase_C/P1_nuclease_dom_sf"/>
</dbReference>
<proteinExistence type="predicted"/>
<comment type="caution">
    <text evidence="7">The sequence shown here is derived from an EMBL/GenBank/DDBJ whole genome shotgun (WGS) entry which is preliminary data.</text>
</comment>
<keyword evidence="5" id="KW-1015">Disulfide bond</keyword>
<keyword evidence="6" id="KW-0325">Glycoprotein</keyword>
<evidence type="ECO:0000256" key="6">
    <source>
        <dbReference type="ARBA" id="ARBA00023180"/>
    </source>
</evidence>
<dbReference type="GO" id="GO:0006308">
    <property type="term" value="P:DNA catabolic process"/>
    <property type="evidence" value="ECO:0007669"/>
    <property type="project" value="InterPro"/>
</dbReference>
<gene>
    <name evidence="7" type="ORF">OBE_13403</name>
</gene>
<sequence>QAEAEAIAAGTPAEWAAETCGVCQQVYEATPEGANLSYDYVAAQTPVVEQQFLRGGLRLARLLNEIYR</sequence>
<dbReference type="Gene3D" id="1.10.575.10">
    <property type="entry name" value="P1 Nuclease"/>
    <property type="match status" value="1"/>
</dbReference>
<evidence type="ECO:0000256" key="1">
    <source>
        <dbReference type="ARBA" id="ARBA00022722"/>
    </source>
</evidence>
<protein>
    <submittedName>
        <fullName evidence="7">S1/P1 nuclease</fullName>
        <ecNumber evidence="7">3.1.30.1</ecNumber>
    </submittedName>
</protein>
<reference evidence="7" key="1">
    <citation type="journal article" date="2013" name="Environ. Microbiol.">
        <title>Microbiota from the distal guts of lean and obese adolescents exhibit partial functional redundancy besides clear differences in community structure.</title>
        <authorList>
            <person name="Ferrer M."/>
            <person name="Ruiz A."/>
            <person name="Lanza F."/>
            <person name="Haange S.B."/>
            <person name="Oberbach A."/>
            <person name="Till H."/>
            <person name="Bargiela R."/>
            <person name="Campoy C."/>
            <person name="Segura M.T."/>
            <person name="Richter M."/>
            <person name="von Bergen M."/>
            <person name="Seifert J."/>
            <person name="Suarez A."/>
        </authorList>
    </citation>
    <scope>NUCLEOTIDE SEQUENCE</scope>
</reference>
<evidence type="ECO:0000313" key="7">
    <source>
        <dbReference type="EMBL" id="EKC51828.1"/>
    </source>
</evidence>
<dbReference type="EMBL" id="AJWZ01009255">
    <property type="protein sequence ID" value="EKC51828.1"/>
    <property type="molecule type" value="Genomic_DNA"/>
</dbReference>
<keyword evidence="3" id="KW-0255">Endonuclease</keyword>